<dbReference type="Proteomes" id="UP001139474">
    <property type="component" value="Unassembled WGS sequence"/>
</dbReference>
<dbReference type="GO" id="GO:0030313">
    <property type="term" value="C:cell envelope"/>
    <property type="evidence" value="ECO:0007669"/>
    <property type="project" value="UniProtKB-SubCell"/>
</dbReference>
<proteinExistence type="inferred from homology"/>
<dbReference type="GO" id="GO:0055085">
    <property type="term" value="P:transmembrane transport"/>
    <property type="evidence" value="ECO:0007669"/>
    <property type="project" value="UniProtKB-ARBA"/>
</dbReference>
<dbReference type="Pfam" id="PF13407">
    <property type="entry name" value="Peripla_BP_4"/>
    <property type="match status" value="1"/>
</dbReference>
<evidence type="ECO:0000256" key="4">
    <source>
        <dbReference type="SAM" id="SignalP"/>
    </source>
</evidence>
<dbReference type="Gene3D" id="3.40.50.2300">
    <property type="match status" value="2"/>
</dbReference>
<dbReference type="SUPFAM" id="SSF53822">
    <property type="entry name" value="Periplasmic binding protein-like I"/>
    <property type="match status" value="1"/>
</dbReference>
<dbReference type="InterPro" id="IPR025997">
    <property type="entry name" value="SBP_2_dom"/>
</dbReference>
<comment type="subcellular location">
    <subcellularLocation>
        <location evidence="1">Cell envelope</location>
    </subcellularLocation>
</comment>
<name>A0A9X2FRR3_9GAMM</name>
<comment type="caution">
    <text evidence="6">The sequence shown here is derived from an EMBL/GenBank/DDBJ whole genome shotgun (WGS) entry which is preliminary data.</text>
</comment>
<dbReference type="CDD" id="cd06309">
    <property type="entry name" value="PBP1_galactofuranose_YtfQ-like"/>
    <property type="match status" value="1"/>
</dbReference>
<keyword evidence="7" id="KW-1185">Reference proteome</keyword>
<feature type="chain" id="PRO_5040862410" evidence="4">
    <location>
        <begin position="21"/>
        <end position="310"/>
    </location>
</feature>
<evidence type="ECO:0000313" key="6">
    <source>
        <dbReference type="EMBL" id="MCP1338002.1"/>
    </source>
</evidence>
<dbReference type="RefSeq" id="WP_253616761.1">
    <property type="nucleotide sequence ID" value="NZ_JAMZDE010000001.1"/>
</dbReference>
<dbReference type="InterPro" id="IPR028082">
    <property type="entry name" value="Peripla_BP_I"/>
</dbReference>
<sequence length="310" mass="34430">MNIKTLAMMSLLLLSQNAMAEIVVGFAQVGSESGWRTNFSNDMREEAKRRGITLKFADSQQQQANQIRAVRTFIAMRVDAIVIAPVVETGWTPILRQAQRSDIPVIILDRNIRADEDLYLTRIASDFVEEGVKAAQWLVENEQDECRVVELQGTVGSTAAIDRGTGFNRVIDKHDNITIVRSQTAEFTRNRGKEVMESFLRAEDPNSICALWAHNDEMALGAIQAIKESGLAPGEDIKVISVDGIPDYFLAMANGLANVTVELDPHLGAPTYDVIQRYLKGDTDIPKLIRTTGDVYTQATAAEEYQKRSQ</sequence>
<dbReference type="PANTHER" id="PTHR46847">
    <property type="entry name" value="D-ALLOSE-BINDING PERIPLASMIC PROTEIN-RELATED"/>
    <property type="match status" value="1"/>
</dbReference>
<protein>
    <submittedName>
        <fullName evidence="6">ABC transporter substrate-binding protein</fullName>
    </submittedName>
</protein>
<gene>
    <name evidence="6" type="ORF">NJR55_00220</name>
</gene>
<keyword evidence="3 4" id="KW-0732">Signal</keyword>
<evidence type="ECO:0000256" key="3">
    <source>
        <dbReference type="ARBA" id="ARBA00022729"/>
    </source>
</evidence>
<evidence type="ECO:0000259" key="5">
    <source>
        <dbReference type="Pfam" id="PF13407"/>
    </source>
</evidence>
<reference evidence="6" key="1">
    <citation type="submission" date="2022-06" db="EMBL/GenBank/DDBJ databases">
        <title>Idiomarina rhizosphaerae M1R2S28.</title>
        <authorList>
            <person name="Sun J.-Q."/>
            <person name="Li L.-F."/>
        </authorList>
    </citation>
    <scope>NUCLEOTIDE SEQUENCE</scope>
    <source>
        <strain evidence="6">M1R2S28</strain>
    </source>
</reference>
<dbReference type="EMBL" id="JAMZDE010000001">
    <property type="protein sequence ID" value="MCP1338002.1"/>
    <property type="molecule type" value="Genomic_DNA"/>
</dbReference>
<dbReference type="AlphaFoldDB" id="A0A9X2FRR3"/>
<dbReference type="PANTHER" id="PTHR46847:SF3">
    <property type="entry name" value="GALACTOFURANOSE-BINDING PROTEIN YTFQ"/>
    <property type="match status" value="1"/>
</dbReference>
<evidence type="ECO:0000313" key="7">
    <source>
        <dbReference type="Proteomes" id="UP001139474"/>
    </source>
</evidence>
<feature type="signal peptide" evidence="4">
    <location>
        <begin position="1"/>
        <end position="20"/>
    </location>
</feature>
<feature type="domain" description="Periplasmic binding protein" evidence="5">
    <location>
        <begin position="25"/>
        <end position="282"/>
    </location>
</feature>
<organism evidence="6 7">
    <name type="scientific">Idiomarina rhizosphaerae</name>
    <dbReference type="NCBI Taxonomy" id="2961572"/>
    <lineage>
        <taxon>Bacteria</taxon>
        <taxon>Pseudomonadati</taxon>
        <taxon>Pseudomonadota</taxon>
        <taxon>Gammaproteobacteria</taxon>
        <taxon>Alteromonadales</taxon>
        <taxon>Idiomarinaceae</taxon>
        <taxon>Idiomarina</taxon>
    </lineage>
</organism>
<evidence type="ECO:0000256" key="2">
    <source>
        <dbReference type="ARBA" id="ARBA00007639"/>
    </source>
</evidence>
<dbReference type="GO" id="GO:0030246">
    <property type="term" value="F:carbohydrate binding"/>
    <property type="evidence" value="ECO:0007669"/>
    <property type="project" value="UniProtKB-ARBA"/>
</dbReference>
<accession>A0A9X2FRR3</accession>
<evidence type="ECO:0000256" key="1">
    <source>
        <dbReference type="ARBA" id="ARBA00004196"/>
    </source>
</evidence>
<comment type="similarity">
    <text evidence="2">Belongs to the bacterial solute-binding protein 2 family.</text>
</comment>